<dbReference type="RefSeq" id="WP_135253273.1">
    <property type="nucleotide sequence ID" value="NZ_CP038865.1"/>
</dbReference>
<sequence>MSESTYKSFKMKFVYSKNFKTKQESAVELFDYVNRWKNWRLHGAWVYKTPEGYKEEFSETCFEGDHQYDTLR</sequence>
<proteinExistence type="predicted"/>
<dbReference type="Pfam" id="PF13333">
    <property type="entry name" value="rve_2"/>
    <property type="match status" value="1"/>
</dbReference>
<evidence type="ECO:0000313" key="5">
    <source>
        <dbReference type="Proteomes" id="UP000297725"/>
    </source>
</evidence>
<accession>A0AAJ5EHC4</accession>
<dbReference type="EMBL" id="CP038865">
    <property type="protein sequence ID" value="QCA28866.1"/>
    <property type="molecule type" value="Genomic_DNA"/>
</dbReference>
<dbReference type="GO" id="GO:0015074">
    <property type="term" value="P:DNA integration"/>
    <property type="evidence" value="ECO:0007669"/>
    <property type="project" value="InterPro"/>
</dbReference>
<organism evidence="3 5">
    <name type="scientific">Vagococcus xieshaowenii</name>
    <dbReference type="NCBI Taxonomy" id="2562451"/>
    <lineage>
        <taxon>Bacteria</taxon>
        <taxon>Bacillati</taxon>
        <taxon>Bacillota</taxon>
        <taxon>Bacilli</taxon>
        <taxon>Lactobacillales</taxon>
        <taxon>Enterococcaceae</taxon>
        <taxon>Vagococcus</taxon>
    </lineage>
</organism>
<reference evidence="2 4" key="2">
    <citation type="journal article" date="2020" name="Int. J. Syst. Evol. Microbiol.">
        <title>Vagococcus xieshaowenii sp. nov., isolated from snow finch (Montifringilla taczanowskii) cloacal content.</title>
        <authorList>
            <person name="Ge Y."/>
            <person name="Yang J."/>
            <person name="Lai X.H."/>
            <person name="Zhang G."/>
            <person name="Jin D."/>
            <person name="Lu S."/>
            <person name="Wang B."/>
            <person name="Huang Y."/>
            <person name="Huang Y."/>
            <person name="Ren Z."/>
            <person name="Zhang X."/>
            <person name="Xu J."/>
        </authorList>
    </citation>
    <scope>NUCLEOTIDE SEQUENCE [LARGE SCALE GENOMIC DNA]</scope>
    <source>
        <strain evidence="2">Personal::cf-49</strain>
        <strain evidence="4">personal::cf-49</strain>
    </source>
</reference>
<dbReference type="Proteomes" id="UP000296883">
    <property type="component" value="Chromosome"/>
</dbReference>
<dbReference type="AlphaFoldDB" id="A0AAJ5EHC4"/>
<evidence type="ECO:0000313" key="4">
    <source>
        <dbReference type="Proteomes" id="UP000296883"/>
    </source>
</evidence>
<dbReference type="EMBL" id="SRHU01000001">
    <property type="protein sequence ID" value="TFZ43427.1"/>
    <property type="molecule type" value="Genomic_DNA"/>
</dbReference>
<dbReference type="InterPro" id="IPR001584">
    <property type="entry name" value="Integrase_cat-core"/>
</dbReference>
<dbReference type="Proteomes" id="UP000297725">
    <property type="component" value="Unassembled WGS sequence"/>
</dbReference>
<feature type="domain" description="Integrase catalytic" evidence="1">
    <location>
        <begin position="3"/>
        <end position="55"/>
    </location>
</feature>
<keyword evidence="4" id="KW-1185">Reference proteome</keyword>
<evidence type="ECO:0000259" key="1">
    <source>
        <dbReference type="Pfam" id="PF13333"/>
    </source>
</evidence>
<reference evidence="3 5" key="1">
    <citation type="submission" date="2019-03" db="EMBL/GenBank/DDBJ databases">
        <title>Vagococcus sp. was isolated fron gut of Carduelis flavirostris.</title>
        <authorList>
            <person name="Ge Y."/>
        </authorList>
    </citation>
    <scope>NUCLEOTIDE SEQUENCE [LARGE SCALE GENOMIC DNA]</scope>
    <source>
        <strain evidence="3 5">CF-210</strain>
    </source>
</reference>
<gene>
    <name evidence="3" type="ORF">E4031_00020</name>
    <name evidence="2" type="ORF">E4Z98_05855</name>
</gene>
<protein>
    <recommendedName>
        <fullName evidence="1">Integrase catalytic domain-containing protein</fullName>
    </recommendedName>
</protein>
<evidence type="ECO:0000313" key="3">
    <source>
        <dbReference type="EMBL" id="TFZ43427.1"/>
    </source>
</evidence>
<evidence type="ECO:0000313" key="2">
    <source>
        <dbReference type="EMBL" id="QCA28866.1"/>
    </source>
</evidence>
<name>A0AAJ5EHC4_9ENTE</name>